<gene>
    <name evidence="6" type="ORF">ACFOY2_20620</name>
</gene>
<dbReference type="EMBL" id="JBHSBI010000010">
    <property type="protein sequence ID" value="MFC4009643.1"/>
    <property type="molecule type" value="Genomic_DNA"/>
</dbReference>
<dbReference type="RefSeq" id="WP_379529677.1">
    <property type="nucleotide sequence ID" value="NZ_JBHSBI010000010.1"/>
</dbReference>
<dbReference type="PANTHER" id="PTHR30168">
    <property type="entry name" value="PUTATIVE MEMBRANE PROTEIN YPFJ"/>
    <property type="match status" value="1"/>
</dbReference>
<feature type="signal peptide" evidence="5">
    <location>
        <begin position="1"/>
        <end position="24"/>
    </location>
</feature>
<dbReference type="Proteomes" id="UP001595851">
    <property type="component" value="Unassembled WGS sequence"/>
</dbReference>
<proteinExistence type="predicted"/>
<evidence type="ECO:0000256" key="5">
    <source>
        <dbReference type="SAM" id="SignalP"/>
    </source>
</evidence>
<evidence type="ECO:0000256" key="1">
    <source>
        <dbReference type="ARBA" id="ARBA00004167"/>
    </source>
</evidence>
<evidence type="ECO:0000256" key="3">
    <source>
        <dbReference type="ARBA" id="ARBA00022989"/>
    </source>
</evidence>
<evidence type="ECO:0000313" key="6">
    <source>
        <dbReference type="EMBL" id="MFC4009643.1"/>
    </source>
</evidence>
<evidence type="ECO:0000256" key="2">
    <source>
        <dbReference type="ARBA" id="ARBA00022692"/>
    </source>
</evidence>
<name>A0ABV8G7A4_9ACTN</name>
<keyword evidence="4" id="KW-0472">Membrane</keyword>
<keyword evidence="7" id="KW-1185">Reference proteome</keyword>
<dbReference type="PANTHER" id="PTHR30168:SF0">
    <property type="entry name" value="INNER MEMBRANE PROTEIN"/>
    <property type="match status" value="1"/>
</dbReference>
<feature type="chain" id="PRO_5045691656" evidence="5">
    <location>
        <begin position="25"/>
        <end position="249"/>
    </location>
</feature>
<protein>
    <submittedName>
        <fullName evidence="6">Neutral zinc metallopeptidase</fullName>
    </submittedName>
</protein>
<dbReference type="InterPro" id="IPR007343">
    <property type="entry name" value="Uncharacterised_pept_Zn_put"/>
</dbReference>
<organism evidence="6 7">
    <name type="scientific">Nonomuraea purpurea</name>
    <dbReference type="NCBI Taxonomy" id="1849276"/>
    <lineage>
        <taxon>Bacteria</taxon>
        <taxon>Bacillati</taxon>
        <taxon>Actinomycetota</taxon>
        <taxon>Actinomycetes</taxon>
        <taxon>Streptosporangiales</taxon>
        <taxon>Streptosporangiaceae</taxon>
        <taxon>Nonomuraea</taxon>
    </lineage>
</organism>
<evidence type="ECO:0000313" key="7">
    <source>
        <dbReference type="Proteomes" id="UP001595851"/>
    </source>
</evidence>
<keyword evidence="2" id="KW-0812">Transmembrane</keyword>
<sequence length="249" mass="27172">MRISLLAATVCLVAGLLSSTPANAAAGVAQPGLTSVMSDDGPRHTCDVPAIRQGSANSLKSFHRAMADCADRFWAARFAAAGLRYTSPEVTVTTGTDSVCGKINSNGAHYCPEQRAIAIRIMKHDLRDPFRMNIAHSVAHEWGHHVQQLVGVLDAQNALYWPASDDARKLLSHRLEMQAECFAGVFYSATIESIKPGLDWDEWIEAVRMADESDIHGKPGNLAFWQDRGYRGGATGFCNTWTARKSRIT</sequence>
<comment type="caution">
    <text evidence="6">The sequence shown here is derived from an EMBL/GenBank/DDBJ whole genome shotgun (WGS) entry which is preliminary data.</text>
</comment>
<keyword evidence="5" id="KW-0732">Signal</keyword>
<reference evidence="7" key="1">
    <citation type="journal article" date="2019" name="Int. J. Syst. Evol. Microbiol.">
        <title>The Global Catalogue of Microorganisms (GCM) 10K type strain sequencing project: providing services to taxonomists for standard genome sequencing and annotation.</title>
        <authorList>
            <consortium name="The Broad Institute Genomics Platform"/>
            <consortium name="The Broad Institute Genome Sequencing Center for Infectious Disease"/>
            <person name="Wu L."/>
            <person name="Ma J."/>
        </authorList>
    </citation>
    <scope>NUCLEOTIDE SEQUENCE [LARGE SCALE GENOMIC DNA]</scope>
    <source>
        <strain evidence="7">TBRC 1276</strain>
    </source>
</reference>
<comment type="subcellular location">
    <subcellularLocation>
        <location evidence="1">Membrane</location>
        <topology evidence="1">Single-pass membrane protein</topology>
    </subcellularLocation>
</comment>
<dbReference type="Pfam" id="PF04228">
    <property type="entry name" value="Zn_peptidase"/>
    <property type="match status" value="1"/>
</dbReference>
<accession>A0ABV8G7A4</accession>
<keyword evidence="3" id="KW-1133">Transmembrane helix</keyword>
<evidence type="ECO:0000256" key="4">
    <source>
        <dbReference type="ARBA" id="ARBA00023136"/>
    </source>
</evidence>